<sequence>MRTSALVAFVALAVASPACAAPFNPVFARDAPAADASDDSGAISLKTVGTIGSIAAPLVGGVIDHFTGDQQQRRDAPGEGSDDDSGAISLKTVGTIGSIAAPLVGGIIDHFTGDQQQRRDSSMDSFQQAMQGDAQGSSAQTAAQMQQMQQQMRGAQQGPNQKVGARAEEDEDSGAISLKTLGTIGSVAAPLVGGIVDHFTGGDQQQRRELLSLLAREAGDDEDSGAISLKTLGTIGSVAAPLVGGIVDHFTGDQQQRRDTQASDDDDSGAISLKTIGTIGSAAAPLVGGIIDHFTGGDQQQRREILSLLAREAVDDEDSGAVSLKTLGNIGSIAASAAPLVGGIVDHFTGDQQQQRREAPGSDGDSGAISLKTVGTIGSIAAPLVGGIIDHFTGDQQRRGDTDVGSTYNPIHGSGGAWRIPPRPAFEGRDLLALLARATADDSESGAIFRAPGSFGPHGPFVHPPVDGFPKVAPAAQ</sequence>
<dbReference type="Proteomes" id="UP000703269">
    <property type="component" value="Unassembled WGS sequence"/>
</dbReference>
<evidence type="ECO:0000256" key="2">
    <source>
        <dbReference type="SAM" id="SignalP"/>
    </source>
</evidence>
<comment type="caution">
    <text evidence="3">The sequence shown here is derived from an EMBL/GenBank/DDBJ whole genome shotgun (WGS) entry which is preliminary data.</text>
</comment>
<name>A0A9P3G5K9_9APHY</name>
<proteinExistence type="predicted"/>
<dbReference type="EMBL" id="BPQB01000009">
    <property type="protein sequence ID" value="GJE88250.1"/>
    <property type="molecule type" value="Genomic_DNA"/>
</dbReference>
<keyword evidence="2" id="KW-0732">Signal</keyword>
<keyword evidence="4" id="KW-1185">Reference proteome</keyword>
<gene>
    <name evidence="3" type="ORF">PsYK624_043330</name>
</gene>
<organism evidence="3 4">
    <name type="scientific">Phanerochaete sordida</name>
    <dbReference type="NCBI Taxonomy" id="48140"/>
    <lineage>
        <taxon>Eukaryota</taxon>
        <taxon>Fungi</taxon>
        <taxon>Dikarya</taxon>
        <taxon>Basidiomycota</taxon>
        <taxon>Agaricomycotina</taxon>
        <taxon>Agaricomycetes</taxon>
        <taxon>Polyporales</taxon>
        <taxon>Phanerochaetaceae</taxon>
        <taxon>Phanerochaete</taxon>
    </lineage>
</organism>
<dbReference type="OrthoDB" id="2803342at2759"/>
<protein>
    <submittedName>
        <fullName evidence="3">Uncharacterized protein</fullName>
    </submittedName>
</protein>
<feature type="compositionally biased region" description="Low complexity" evidence="1">
    <location>
        <begin position="131"/>
        <end position="158"/>
    </location>
</feature>
<feature type="chain" id="PRO_5040248434" evidence="2">
    <location>
        <begin position="21"/>
        <end position="477"/>
    </location>
</feature>
<accession>A0A9P3G5K9</accession>
<reference evidence="3 4" key="1">
    <citation type="submission" date="2021-08" db="EMBL/GenBank/DDBJ databases">
        <title>Draft Genome Sequence of Phanerochaete sordida strain YK-624.</title>
        <authorList>
            <person name="Mori T."/>
            <person name="Dohra H."/>
            <person name="Suzuki T."/>
            <person name="Kawagishi H."/>
            <person name="Hirai H."/>
        </authorList>
    </citation>
    <scope>NUCLEOTIDE SEQUENCE [LARGE SCALE GENOMIC DNA]</scope>
    <source>
        <strain evidence="3 4">YK-624</strain>
    </source>
</reference>
<feature type="signal peptide" evidence="2">
    <location>
        <begin position="1"/>
        <end position="20"/>
    </location>
</feature>
<feature type="region of interest" description="Disordered" evidence="1">
    <location>
        <begin position="115"/>
        <end position="171"/>
    </location>
</feature>
<evidence type="ECO:0000313" key="3">
    <source>
        <dbReference type="EMBL" id="GJE88250.1"/>
    </source>
</evidence>
<evidence type="ECO:0000256" key="1">
    <source>
        <dbReference type="SAM" id="MobiDB-lite"/>
    </source>
</evidence>
<evidence type="ECO:0000313" key="4">
    <source>
        <dbReference type="Proteomes" id="UP000703269"/>
    </source>
</evidence>
<dbReference type="AlphaFoldDB" id="A0A9P3G5K9"/>